<reference evidence="4" key="1">
    <citation type="journal article" date="2018" name="Int. J. Syst. Evol. Microbiol.">
        <title>Carboxylicivirga sediminis sp. nov., isolated from coastal sediment.</title>
        <authorList>
            <person name="Wang F.Q."/>
            <person name="Ren L.H."/>
            <person name="Zou R.J."/>
            <person name="Sun Y.Z."/>
            <person name="Liu X.J."/>
            <person name="Jiang F."/>
            <person name="Liu L.J."/>
        </authorList>
    </citation>
    <scope>NUCLEOTIDE SEQUENCE</scope>
    <source>
        <strain evidence="4">JR1</strain>
    </source>
</reference>
<keyword evidence="1" id="KW-0175">Coiled coil</keyword>
<feature type="coiled-coil region" evidence="1">
    <location>
        <begin position="224"/>
        <end position="258"/>
    </location>
</feature>
<protein>
    <submittedName>
        <fullName evidence="4">DUF3300 domain-containing protein</fullName>
    </submittedName>
</protein>
<evidence type="ECO:0000313" key="5">
    <source>
        <dbReference type="Proteomes" id="UP000679220"/>
    </source>
</evidence>
<evidence type="ECO:0000256" key="1">
    <source>
        <dbReference type="SAM" id="Coils"/>
    </source>
</evidence>
<feature type="compositionally biased region" description="Low complexity" evidence="2">
    <location>
        <begin position="485"/>
        <end position="499"/>
    </location>
</feature>
<feature type="compositionally biased region" description="Polar residues" evidence="2">
    <location>
        <begin position="469"/>
        <end position="484"/>
    </location>
</feature>
<dbReference type="RefSeq" id="WP_212192666.1">
    <property type="nucleotide sequence ID" value="NZ_JAGTAR010000036.1"/>
</dbReference>
<dbReference type="Pfam" id="PF11737">
    <property type="entry name" value="DUF3300"/>
    <property type="match status" value="1"/>
</dbReference>
<feature type="signal peptide" evidence="3">
    <location>
        <begin position="1"/>
        <end position="28"/>
    </location>
</feature>
<feature type="compositionally biased region" description="Low complexity" evidence="2">
    <location>
        <begin position="418"/>
        <end position="433"/>
    </location>
</feature>
<evidence type="ECO:0000256" key="3">
    <source>
        <dbReference type="SAM" id="SignalP"/>
    </source>
</evidence>
<feature type="chain" id="PRO_5037674753" evidence="3">
    <location>
        <begin position="29"/>
        <end position="505"/>
    </location>
</feature>
<sequence length="505" mass="59029">MRSHLNILTATMILTMVMLINFANTTFAQTDLKQFKKVVEEDSTLIYGLAGYDKAVRNDILTVAQHPEVVQQIKDMQQASQNSFRALIEGLDREKQFGIYELSRYPDLIQELTINGKTKKSDVENIIIAYPQDIHEAALKYGRSQHKILTAIGRLNQKNKDDFETLIGKYDSSFQEAIKRLIDTPEVLATMADNLEFTRLAGSVYNQYPADMSAKLEEMHNQIKVQKAKELEDYQQKMEEDEEAYQEMLAAAEQFASEEMNNKSITDPVTQQVEVVNVNHYSYWYGYPYWYSYPYWRPYPWYYHTGFYYGSGGRIIYIGMPSYWYVGWHHRYYPNRYPHLSYHYYRHAHRHPRSYYNFNRTVNVNINNNIYLDRSNLARIDNNRSKIIPKQWPAERPATRPDVRPGERPVQRPETRPATRPSTRPTQPTQRPGTRPETRPETQRPSTRPATPPAQPSTRPATRPASPPVNYNNYRSNESFRQNWSRPSTPATRPAARPAGGFKRR</sequence>
<keyword evidence="3" id="KW-0732">Signal</keyword>
<evidence type="ECO:0000256" key="2">
    <source>
        <dbReference type="SAM" id="MobiDB-lite"/>
    </source>
</evidence>
<dbReference type="AlphaFoldDB" id="A0A941F6B3"/>
<organism evidence="4 5">
    <name type="scientific">Carboxylicivirga sediminis</name>
    <dbReference type="NCBI Taxonomy" id="2006564"/>
    <lineage>
        <taxon>Bacteria</taxon>
        <taxon>Pseudomonadati</taxon>
        <taxon>Bacteroidota</taxon>
        <taxon>Bacteroidia</taxon>
        <taxon>Marinilabiliales</taxon>
        <taxon>Marinilabiliaceae</taxon>
        <taxon>Carboxylicivirga</taxon>
    </lineage>
</organism>
<reference evidence="4" key="2">
    <citation type="submission" date="2021-04" db="EMBL/GenBank/DDBJ databases">
        <authorList>
            <person name="Zhang T."/>
            <person name="Zhang Y."/>
            <person name="Lu D."/>
            <person name="Zuo D."/>
            <person name="Du Z."/>
        </authorList>
    </citation>
    <scope>NUCLEOTIDE SEQUENCE</scope>
    <source>
        <strain evidence="4">JR1</strain>
    </source>
</reference>
<dbReference type="EMBL" id="JAGTAR010000036">
    <property type="protein sequence ID" value="MBR8537641.1"/>
    <property type="molecule type" value="Genomic_DNA"/>
</dbReference>
<name>A0A941F6B3_9BACT</name>
<feature type="compositionally biased region" description="Basic and acidic residues" evidence="2">
    <location>
        <begin position="397"/>
        <end position="417"/>
    </location>
</feature>
<feature type="region of interest" description="Disordered" evidence="2">
    <location>
        <begin position="389"/>
        <end position="505"/>
    </location>
</feature>
<proteinExistence type="predicted"/>
<dbReference type="Proteomes" id="UP000679220">
    <property type="component" value="Unassembled WGS sequence"/>
</dbReference>
<comment type="caution">
    <text evidence="4">The sequence shown here is derived from an EMBL/GenBank/DDBJ whole genome shotgun (WGS) entry which is preliminary data.</text>
</comment>
<evidence type="ECO:0000313" key="4">
    <source>
        <dbReference type="EMBL" id="MBR8537641.1"/>
    </source>
</evidence>
<dbReference type="InterPro" id="IPR021728">
    <property type="entry name" value="DUF3300"/>
</dbReference>
<gene>
    <name evidence="4" type="ORF">KDU71_18875</name>
</gene>
<accession>A0A941F6B3</accession>
<keyword evidence="5" id="KW-1185">Reference proteome</keyword>